<evidence type="ECO:0000256" key="2">
    <source>
        <dbReference type="ARBA" id="ARBA00022723"/>
    </source>
</evidence>
<dbReference type="InterPro" id="IPR009056">
    <property type="entry name" value="Cyt_c-like_dom"/>
</dbReference>
<dbReference type="SUPFAM" id="SSF46626">
    <property type="entry name" value="Cytochrome c"/>
    <property type="match status" value="1"/>
</dbReference>
<keyword evidence="1 4" id="KW-0349">Heme</keyword>
<reference evidence="9" key="1">
    <citation type="journal article" date="2019" name="Int. J. Syst. Evol. Microbiol.">
        <title>The Global Catalogue of Microorganisms (GCM) 10K type strain sequencing project: providing services to taxonomists for standard genome sequencing and annotation.</title>
        <authorList>
            <consortium name="The Broad Institute Genomics Platform"/>
            <consortium name="The Broad Institute Genome Sequencing Center for Infectious Disease"/>
            <person name="Wu L."/>
            <person name="Ma J."/>
        </authorList>
    </citation>
    <scope>NUCLEOTIDE SEQUENCE [LARGE SCALE GENOMIC DNA]</scope>
    <source>
        <strain evidence="9">CECT 8289</strain>
    </source>
</reference>
<dbReference type="CDD" id="cd08168">
    <property type="entry name" value="Cytochrom_C3"/>
    <property type="match status" value="2"/>
</dbReference>
<comment type="caution">
    <text evidence="8">The sequence shown here is derived from an EMBL/GenBank/DDBJ whole genome shotgun (WGS) entry which is preliminary data.</text>
</comment>
<evidence type="ECO:0000256" key="5">
    <source>
        <dbReference type="SAM" id="Phobius"/>
    </source>
</evidence>
<feature type="signal peptide" evidence="6">
    <location>
        <begin position="1"/>
        <end position="28"/>
    </location>
</feature>
<evidence type="ECO:0000256" key="4">
    <source>
        <dbReference type="PROSITE-ProRule" id="PRU00433"/>
    </source>
</evidence>
<keyword evidence="5" id="KW-0472">Membrane</keyword>
<accession>A0ABV8QRZ8</accession>
<keyword evidence="5" id="KW-0812">Transmembrane</keyword>
<keyword evidence="3 4" id="KW-0408">Iron</keyword>
<feature type="chain" id="PRO_5046831306" evidence="6">
    <location>
        <begin position="29"/>
        <end position="427"/>
    </location>
</feature>
<dbReference type="PANTHER" id="PTHR39425">
    <property type="entry name" value="LIPOPROTEIN CYTOCHROME C"/>
    <property type="match status" value="1"/>
</dbReference>
<evidence type="ECO:0000313" key="9">
    <source>
        <dbReference type="Proteomes" id="UP001595907"/>
    </source>
</evidence>
<sequence>MIRYKKFMYRFVASLIIIAFVSNNNAFAQGEGEAIFKAQCANCHKPDQDYTGPALKGARDREPSKDWVYKWVANPSGMIASDAYAKGLAEKWKPTIMTAFPNLKKAEIDAILDYCDAYKAPEPTSGKPGAVGAPEDSNSSLMFGILTLILAIVAFILLQVNSNLRKLSDDKEGVLRGEPVPFYRNKTYLMSAVLLLFGLGGYYTINGAMGLGRMQNYQPEQPIYYSHKVHAGTNQISCLYCHGGAQDSKSGSIPSVNVCMNCHMSIKEYKGEAIVKEDGTQVNGTAEIQKLYAYAGWNPETKAYNPDNNGDGAPDGSRPIEWVKIHNLPDHVYFNHSQHIKVGKQQCQTCHGNIQEMPEVYQFSDLSMGWCINCHRESKVDFYNKADSTGNKFYSIYEKFHTDLKNKKMDSVTVEKIGGTECQKCHY</sequence>
<evidence type="ECO:0000259" key="7">
    <source>
        <dbReference type="PROSITE" id="PS51007"/>
    </source>
</evidence>
<protein>
    <submittedName>
        <fullName evidence="8">C-type cytochrome</fullName>
    </submittedName>
</protein>
<evidence type="ECO:0000313" key="8">
    <source>
        <dbReference type="EMBL" id="MFC4263037.1"/>
    </source>
</evidence>
<evidence type="ECO:0000256" key="3">
    <source>
        <dbReference type="ARBA" id="ARBA00023004"/>
    </source>
</evidence>
<dbReference type="Pfam" id="PF00034">
    <property type="entry name" value="Cytochrom_C"/>
    <property type="match status" value="1"/>
</dbReference>
<feature type="transmembrane region" description="Helical" evidence="5">
    <location>
        <begin position="187"/>
        <end position="205"/>
    </location>
</feature>
<feature type="transmembrane region" description="Helical" evidence="5">
    <location>
        <begin position="141"/>
        <end position="158"/>
    </location>
</feature>
<dbReference type="InterPro" id="IPR036280">
    <property type="entry name" value="Multihaem_cyt_sf"/>
</dbReference>
<dbReference type="Proteomes" id="UP001595907">
    <property type="component" value="Unassembled WGS sequence"/>
</dbReference>
<dbReference type="EMBL" id="JBHSCZ010000002">
    <property type="protein sequence ID" value="MFC4263037.1"/>
    <property type="molecule type" value="Genomic_DNA"/>
</dbReference>
<gene>
    <name evidence="8" type="ORF">ACFOWM_09120</name>
</gene>
<keyword evidence="6" id="KW-0732">Signal</keyword>
<dbReference type="Gene3D" id="1.10.760.10">
    <property type="entry name" value="Cytochrome c-like domain"/>
    <property type="match status" value="1"/>
</dbReference>
<dbReference type="PROSITE" id="PS51007">
    <property type="entry name" value="CYTC"/>
    <property type="match status" value="1"/>
</dbReference>
<feature type="domain" description="Cytochrome c" evidence="7">
    <location>
        <begin position="27"/>
        <end position="119"/>
    </location>
</feature>
<organism evidence="8 9">
    <name type="scientific">Ferruginibacter yonginensis</name>
    <dbReference type="NCBI Taxonomy" id="1310416"/>
    <lineage>
        <taxon>Bacteria</taxon>
        <taxon>Pseudomonadati</taxon>
        <taxon>Bacteroidota</taxon>
        <taxon>Chitinophagia</taxon>
        <taxon>Chitinophagales</taxon>
        <taxon>Chitinophagaceae</taxon>
        <taxon>Ferruginibacter</taxon>
    </lineage>
</organism>
<evidence type="ECO:0000256" key="6">
    <source>
        <dbReference type="SAM" id="SignalP"/>
    </source>
</evidence>
<dbReference type="PANTHER" id="PTHR39425:SF1">
    <property type="entry name" value="CYTOCHROME C7-LIKE DOMAIN-CONTAINING PROTEIN"/>
    <property type="match status" value="1"/>
</dbReference>
<keyword evidence="9" id="KW-1185">Reference proteome</keyword>
<dbReference type="InterPro" id="IPR036909">
    <property type="entry name" value="Cyt_c-like_dom_sf"/>
</dbReference>
<dbReference type="SUPFAM" id="SSF48695">
    <property type="entry name" value="Multiheme cytochromes"/>
    <property type="match status" value="1"/>
</dbReference>
<evidence type="ECO:0000256" key="1">
    <source>
        <dbReference type="ARBA" id="ARBA00022617"/>
    </source>
</evidence>
<keyword evidence="5" id="KW-1133">Transmembrane helix</keyword>
<name>A0ABV8QRZ8_9BACT</name>
<proteinExistence type="predicted"/>
<dbReference type="Gene3D" id="3.90.10.10">
    <property type="entry name" value="Cytochrome C3"/>
    <property type="match status" value="2"/>
</dbReference>
<keyword evidence="2 4" id="KW-0479">Metal-binding</keyword>